<dbReference type="Proteomes" id="UP001222683">
    <property type="component" value="Chromosome"/>
</dbReference>
<sequence>MAVLPVAEAWILRADFKNRRFARNREPHFTGRFQKSTFCP</sequence>
<protein>
    <submittedName>
        <fullName evidence="1">Vitamin B12-binding protein</fullName>
    </submittedName>
</protein>
<evidence type="ECO:0000313" key="2">
    <source>
        <dbReference type="Proteomes" id="UP001222683"/>
    </source>
</evidence>
<accession>A0AAQ2XM91</accession>
<name>A0AAQ2XM91_9LACO</name>
<dbReference type="AlphaFoldDB" id="A0AAQ2XM91"/>
<evidence type="ECO:0000313" key="1">
    <source>
        <dbReference type="EMBL" id="WDC83045.1"/>
    </source>
</evidence>
<gene>
    <name evidence="1" type="ORF">PSR59_02710</name>
</gene>
<dbReference type="EMBL" id="CP117692">
    <property type="protein sequence ID" value="WDC83045.1"/>
    <property type="molecule type" value="Genomic_DNA"/>
</dbReference>
<organism evidence="1 2">
    <name type="scientific">Ligilactobacillus ruminis</name>
    <dbReference type="NCBI Taxonomy" id="1623"/>
    <lineage>
        <taxon>Bacteria</taxon>
        <taxon>Bacillati</taxon>
        <taxon>Bacillota</taxon>
        <taxon>Bacilli</taxon>
        <taxon>Lactobacillales</taxon>
        <taxon>Lactobacillaceae</taxon>
        <taxon>Ligilactobacillus</taxon>
    </lineage>
</organism>
<reference evidence="1" key="1">
    <citation type="submission" date="2023-02" db="EMBL/GenBank/DDBJ databases">
        <title>Complete genome sequence of Lactobacillus ruminis CACC888 isolated from Pig feces.</title>
        <authorList>
            <person name="Park S."/>
            <person name="Park M.A."/>
            <person name="Kim D.-H."/>
            <person name="Kim Y."/>
        </authorList>
    </citation>
    <scope>NUCLEOTIDE SEQUENCE</scope>
    <source>
        <strain evidence="1">CACC888</strain>
    </source>
</reference>
<dbReference type="RefSeq" id="WP_273745582.1">
    <property type="nucleotide sequence ID" value="NZ_CP117692.1"/>
</dbReference>
<proteinExistence type="predicted"/>